<evidence type="ECO:0000259" key="1">
    <source>
        <dbReference type="PROSITE" id="PS51384"/>
    </source>
</evidence>
<reference evidence="3" key="1">
    <citation type="journal article" date="2019" name="Int. J. Syst. Evol. Microbiol.">
        <title>The Global Catalogue of Microorganisms (GCM) 10K type strain sequencing project: providing services to taxonomists for standard genome sequencing and annotation.</title>
        <authorList>
            <consortium name="The Broad Institute Genomics Platform"/>
            <consortium name="The Broad Institute Genome Sequencing Center for Infectious Disease"/>
            <person name="Wu L."/>
            <person name="Ma J."/>
        </authorList>
    </citation>
    <scope>NUCLEOTIDE SEQUENCE [LARGE SCALE GENOMIC DNA]</scope>
    <source>
        <strain evidence="3">CGMCC 4.7357</strain>
    </source>
</reference>
<protein>
    <submittedName>
        <fullName evidence="2">Sulfide/dihydroorotate dehydrogenase-like FAD/NAD-binding protein</fullName>
    </submittedName>
</protein>
<dbReference type="InterPro" id="IPR019480">
    <property type="entry name" value="Dihydroorotate_DH_Fe-S-bd"/>
</dbReference>
<proteinExistence type="predicted"/>
<organism evidence="2 3">
    <name type="scientific">Falsiporphyromonas endometrii</name>
    <dbReference type="NCBI Taxonomy" id="1387297"/>
    <lineage>
        <taxon>Bacteria</taxon>
        <taxon>Pseudomonadati</taxon>
        <taxon>Bacteroidota</taxon>
        <taxon>Bacteroidia</taxon>
        <taxon>Bacteroidales</taxon>
        <taxon>Porphyromonadaceae</taxon>
        <taxon>Falsiporphyromonas</taxon>
    </lineage>
</organism>
<dbReference type="SUPFAM" id="SSF52343">
    <property type="entry name" value="Ferredoxin reductase-like, C-terminal NADP-linked domain"/>
    <property type="match status" value="1"/>
</dbReference>
<dbReference type="NCBIfam" id="NF004862">
    <property type="entry name" value="PRK06222.1"/>
    <property type="match status" value="1"/>
</dbReference>
<evidence type="ECO:0000313" key="3">
    <source>
        <dbReference type="Proteomes" id="UP001596020"/>
    </source>
</evidence>
<accession>A0ABV9K9M7</accession>
<evidence type="ECO:0000313" key="2">
    <source>
        <dbReference type="EMBL" id="MFC4666346.1"/>
    </source>
</evidence>
<name>A0ABV9K9M7_9PORP</name>
<dbReference type="InterPro" id="IPR017938">
    <property type="entry name" value="Riboflavin_synthase-like_b-brl"/>
</dbReference>
<dbReference type="PANTHER" id="PTHR43513">
    <property type="entry name" value="DIHYDROOROTATE DEHYDROGENASE B (NAD(+)), ELECTRON TRANSFER SUBUNIT"/>
    <property type="match status" value="1"/>
</dbReference>
<sequence length="264" mass="28652">MNKIVEKEYFSPKVVKMVVEAPRIAKARKPGHFVIVRADENGERIPLTIAQSDLEKGTITLVIQAVGKSSQKICAKEVGEYLADVVGPLGKSTHIEKVGTVVCAGGGVGVAPLFPIVEGFHKAGNRVVVVLAARTKELVILEKQMREVCDEVIIMTDDGSYGQKGLVTDGIEQVIKREKVDQCVTIGPAIMMKFVALLTKKYNIPTVSSLNTIMVDGTGMCGACRITVDGKTKFVCVDGPEFDAHKVDFDELLMRLSAYKSLEK</sequence>
<comment type="caution">
    <text evidence="2">The sequence shown here is derived from an EMBL/GenBank/DDBJ whole genome shotgun (WGS) entry which is preliminary data.</text>
</comment>
<dbReference type="SUPFAM" id="SSF63380">
    <property type="entry name" value="Riboflavin synthase domain-like"/>
    <property type="match status" value="1"/>
</dbReference>
<dbReference type="PROSITE" id="PS51384">
    <property type="entry name" value="FAD_FR"/>
    <property type="match status" value="1"/>
</dbReference>
<keyword evidence="3" id="KW-1185">Reference proteome</keyword>
<dbReference type="Pfam" id="PF10418">
    <property type="entry name" value="DHODB_Fe-S_bind"/>
    <property type="match status" value="1"/>
</dbReference>
<dbReference type="RefSeq" id="WP_380079327.1">
    <property type="nucleotide sequence ID" value="NZ_JBHSGO010000193.1"/>
</dbReference>
<dbReference type="PIRSF" id="PIRSF006816">
    <property type="entry name" value="Cyc3_hyd_g"/>
    <property type="match status" value="1"/>
</dbReference>
<dbReference type="InterPro" id="IPR039261">
    <property type="entry name" value="FNR_nucleotide-bd"/>
</dbReference>
<dbReference type="PANTHER" id="PTHR43513:SF3">
    <property type="entry name" value="DIHYDROOROTATE DEHYDROGENASE B (NAD(+)), ELECTRON TRANSFER SUBUNIT-RELATED"/>
    <property type="match status" value="1"/>
</dbReference>
<dbReference type="Gene3D" id="2.40.30.10">
    <property type="entry name" value="Translation factors"/>
    <property type="match status" value="1"/>
</dbReference>
<dbReference type="Gene3D" id="3.40.50.80">
    <property type="entry name" value="Nucleotide-binding domain of ferredoxin-NADP reductase (FNR) module"/>
    <property type="match status" value="1"/>
</dbReference>
<dbReference type="EMBL" id="JBHSGO010000193">
    <property type="protein sequence ID" value="MFC4666346.1"/>
    <property type="molecule type" value="Genomic_DNA"/>
</dbReference>
<dbReference type="InterPro" id="IPR050353">
    <property type="entry name" value="PyrK_electron_transfer"/>
</dbReference>
<feature type="domain" description="FAD-binding FR-type" evidence="1">
    <location>
        <begin position="1"/>
        <end position="95"/>
    </location>
</feature>
<dbReference type="InterPro" id="IPR017927">
    <property type="entry name" value="FAD-bd_FR_type"/>
</dbReference>
<dbReference type="CDD" id="cd06219">
    <property type="entry name" value="DHOD_e_trans_like1"/>
    <property type="match status" value="1"/>
</dbReference>
<dbReference type="InterPro" id="IPR012165">
    <property type="entry name" value="Cyt_c3_hydrogenase_gsu"/>
</dbReference>
<dbReference type="Proteomes" id="UP001596020">
    <property type="component" value="Unassembled WGS sequence"/>
</dbReference>
<gene>
    <name evidence="2" type="ORF">ACFO3G_07025</name>
</gene>